<dbReference type="InterPro" id="IPR036390">
    <property type="entry name" value="WH_DNA-bd_sf"/>
</dbReference>
<dbReference type="InterPro" id="IPR036388">
    <property type="entry name" value="WH-like_DNA-bd_sf"/>
</dbReference>
<dbReference type="Proteomes" id="UP000195918">
    <property type="component" value="Unassembled WGS sequence"/>
</dbReference>
<dbReference type="RefSeq" id="WP_086950447.1">
    <property type="nucleotide sequence ID" value="NZ_FWFD01000003.1"/>
</dbReference>
<dbReference type="PANTHER" id="PTHR33221">
    <property type="entry name" value="WINGED HELIX-TURN-HELIX TRANSCRIPTIONAL REGULATOR, RRF2 FAMILY"/>
    <property type="match status" value="1"/>
</dbReference>
<reference evidence="2" key="1">
    <citation type="submission" date="2017-02" db="EMBL/GenBank/DDBJ databases">
        <authorList>
            <person name="Dridi B."/>
        </authorList>
    </citation>
    <scope>NUCLEOTIDE SEQUENCE [LARGE SCALE GENOMIC DNA]</scope>
    <source>
        <strain evidence="2">bH819</strain>
    </source>
</reference>
<evidence type="ECO:0000313" key="1">
    <source>
        <dbReference type="EMBL" id="SLM84805.1"/>
    </source>
</evidence>
<dbReference type="Gene3D" id="1.10.10.10">
    <property type="entry name" value="Winged helix-like DNA-binding domain superfamily/Winged helix DNA-binding domain"/>
    <property type="match status" value="1"/>
</dbReference>
<dbReference type="PANTHER" id="PTHR33221:SF15">
    <property type="entry name" value="HTH-TYPE TRANSCRIPTIONAL REGULATOR YWGB-RELATED"/>
    <property type="match status" value="1"/>
</dbReference>
<keyword evidence="2" id="KW-1185">Reference proteome</keyword>
<dbReference type="GO" id="GO:0005829">
    <property type="term" value="C:cytosol"/>
    <property type="evidence" value="ECO:0007669"/>
    <property type="project" value="TreeGrafter"/>
</dbReference>
<dbReference type="SUPFAM" id="SSF46785">
    <property type="entry name" value="Winged helix' DNA-binding domain"/>
    <property type="match status" value="1"/>
</dbReference>
<gene>
    <name evidence="1" type="ORF">FM121_01835</name>
</gene>
<dbReference type="PROSITE" id="PS51197">
    <property type="entry name" value="HTH_RRF2_2"/>
    <property type="match status" value="1"/>
</dbReference>
<dbReference type="EMBL" id="FWFD01000003">
    <property type="protein sequence ID" value="SLM84805.1"/>
    <property type="molecule type" value="Genomic_DNA"/>
</dbReference>
<name>A0A1X6WKK9_9ENTE</name>
<proteinExistence type="predicted"/>
<dbReference type="AlphaFoldDB" id="A0A1X6WKK9"/>
<protein>
    <submittedName>
        <fullName evidence="1">Rrf2 family transcriptional regulator, group III</fullName>
    </submittedName>
</protein>
<dbReference type="Pfam" id="PF02082">
    <property type="entry name" value="Rrf2"/>
    <property type="match status" value="1"/>
</dbReference>
<dbReference type="GO" id="GO:0003700">
    <property type="term" value="F:DNA-binding transcription factor activity"/>
    <property type="evidence" value="ECO:0007669"/>
    <property type="project" value="TreeGrafter"/>
</dbReference>
<evidence type="ECO:0000313" key="2">
    <source>
        <dbReference type="Proteomes" id="UP000195918"/>
    </source>
</evidence>
<dbReference type="InterPro" id="IPR000944">
    <property type="entry name" value="Tscrpt_reg_Rrf2"/>
</dbReference>
<dbReference type="OrthoDB" id="213028at2"/>
<accession>A0A1X6WKK9</accession>
<sequence>MAMSTKLSVAVHILSLLEIEASSTPTSTDISKSVNTNPVVIRRIMSQLKQAGLLESQPGKKANRLAKDAREISLYDIYMAVDGDQDVFNIHKNTHPNCLVGSQIQRVLDSKFEIARIEMENSLRTMPLSDVIWDIESARE</sequence>
<organism evidence="1 2">
    <name type="scientific">Vagococcus fluvialis bH819</name>
    <dbReference type="NCBI Taxonomy" id="1255619"/>
    <lineage>
        <taxon>Bacteria</taxon>
        <taxon>Bacillati</taxon>
        <taxon>Bacillota</taxon>
        <taxon>Bacilli</taxon>
        <taxon>Lactobacillales</taxon>
        <taxon>Enterococcaceae</taxon>
        <taxon>Vagococcus</taxon>
    </lineage>
</organism>